<name>A0A1J1IDT1_9DIPT</name>
<dbReference type="EMBL" id="CVRI01000047">
    <property type="protein sequence ID" value="CRK98376.1"/>
    <property type="molecule type" value="Genomic_DNA"/>
</dbReference>
<evidence type="ECO:0000313" key="2">
    <source>
        <dbReference type="Proteomes" id="UP000183832"/>
    </source>
</evidence>
<proteinExistence type="predicted"/>
<dbReference type="AlphaFoldDB" id="A0A1J1IDT1"/>
<dbReference type="Proteomes" id="UP000183832">
    <property type="component" value="Unassembled WGS sequence"/>
</dbReference>
<keyword evidence="2" id="KW-1185">Reference proteome</keyword>
<sequence>MNKHVDVDHCSGACRLAHILIYTIINGVDKNGNMVNNKHEVHSNVKKQTLNSNPKDYQLFPVVDIVDESACKGKVPFVLSITSCDVCEIETKSSKTNCKVKRCLRKLHAHNRLQT</sequence>
<protein>
    <submittedName>
        <fullName evidence="1">CLUMA_CG011735, isoform A</fullName>
    </submittedName>
</protein>
<gene>
    <name evidence="1" type="ORF">CLUMA_CG011735</name>
</gene>
<accession>A0A1J1IDT1</accession>
<evidence type="ECO:0000313" key="1">
    <source>
        <dbReference type="EMBL" id="CRK98376.1"/>
    </source>
</evidence>
<organism evidence="1 2">
    <name type="scientific">Clunio marinus</name>
    <dbReference type="NCBI Taxonomy" id="568069"/>
    <lineage>
        <taxon>Eukaryota</taxon>
        <taxon>Metazoa</taxon>
        <taxon>Ecdysozoa</taxon>
        <taxon>Arthropoda</taxon>
        <taxon>Hexapoda</taxon>
        <taxon>Insecta</taxon>
        <taxon>Pterygota</taxon>
        <taxon>Neoptera</taxon>
        <taxon>Endopterygota</taxon>
        <taxon>Diptera</taxon>
        <taxon>Nematocera</taxon>
        <taxon>Chironomoidea</taxon>
        <taxon>Chironomidae</taxon>
        <taxon>Clunio</taxon>
    </lineage>
</organism>
<reference evidence="1 2" key="1">
    <citation type="submission" date="2015-04" db="EMBL/GenBank/DDBJ databases">
        <authorList>
            <person name="Syromyatnikov M.Y."/>
            <person name="Popov V.N."/>
        </authorList>
    </citation>
    <scope>NUCLEOTIDE SEQUENCE [LARGE SCALE GENOMIC DNA]</scope>
</reference>